<evidence type="ECO:0000256" key="1">
    <source>
        <dbReference type="SAM" id="SignalP"/>
    </source>
</evidence>
<dbReference type="EMBL" id="QRZA01000028">
    <property type="protein sequence ID" value="RGV31741.1"/>
    <property type="molecule type" value="Genomic_DNA"/>
</dbReference>
<keyword evidence="1" id="KW-0732">Signal</keyword>
<comment type="caution">
    <text evidence="2">The sequence shown here is derived from an EMBL/GenBank/DDBJ whole genome shotgun (WGS) entry which is preliminary data.</text>
</comment>
<protein>
    <submittedName>
        <fullName evidence="2">DUF4843 domain-containing protein</fullName>
    </submittedName>
</protein>
<dbReference type="InterPro" id="IPR032299">
    <property type="entry name" value="DUF4843"/>
</dbReference>
<dbReference type="Pfam" id="PF16132">
    <property type="entry name" value="DUF4843"/>
    <property type="match status" value="1"/>
</dbReference>
<proteinExistence type="predicted"/>
<dbReference type="RefSeq" id="WP_118261238.1">
    <property type="nucleotide sequence ID" value="NZ_CALBWO010000026.1"/>
</dbReference>
<feature type="signal peptide" evidence="1">
    <location>
        <begin position="1"/>
        <end position="18"/>
    </location>
</feature>
<accession>A0A412WWF2</accession>
<name>A0A412WWF2_9BACT</name>
<evidence type="ECO:0000313" key="2">
    <source>
        <dbReference type="EMBL" id="RGV31741.1"/>
    </source>
</evidence>
<dbReference type="AlphaFoldDB" id="A0A412WWF2"/>
<gene>
    <name evidence="2" type="ORF">DWW18_16530</name>
</gene>
<feature type="chain" id="PRO_5019152019" evidence="1">
    <location>
        <begin position="19"/>
        <end position="259"/>
    </location>
</feature>
<evidence type="ECO:0000313" key="3">
    <source>
        <dbReference type="Proteomes" id="UP000283589"/>
    </source>
</evidence>
<dbReference type="Proteomes" id="UP000283589">
    <property type="component" value="Unassembled WGS sequence"/>
</dbReference>
<organism evidence="2 3">
    <name type="scientific">Butyricimonas virosa</name>
    <dbReference type="NCBI Taxonomy" id="544645"/>
    <lineage>
        <taxon>Bacteria</taxon>
        <taxon>Pseudomonadati</taxon>
        <taxon>Bacteroidota</taxon>
        <taxon>Bacteroidia</taxon>
        <taxon>Bacteroidales</taxon>
        <taxon>Odoribacteraceae</taxon>
        <taxon>Butyricimonas</taxon>
    </lineage>
</organism>
<reference evidence="2 3" key="1">
    <citation type="submission" date="2018-08" db="EMBL/GenBank/DDBJ databases">
        <title>A genome reference for cultivated species of the human gut microbiota.</title>
        <authorList>
            <person name="Zou Y."/>
            <person name="Xue W."/>
            <person name="Luo G."/>
        </authorList>
    </citation>
    <scope>NUCLEOTIDE SEQUENCE [LARGE SCALE GENOMIC DNA]</scope>
    <source>
        <strain evidence="2 3">AF14-49</strain>
    </source>
</reference>
<sequence length="259" mass="29220">MRNMFCILLLLGVSFYLASCKMDLDPYDQTVDRVAFYFAPGSESEEKYTFAYFPDSVRVDTVNVEVQLYGNLSLWPRKVNIVQQEVDGVDNAIPGIHYVPFSELSSLYIIDANGTSVKLPIVFKRDASLREKERVLEIRLTEEGSDFKLGASDLIVKRLVISDILLKPTTWGGAADWYLNGYGQVKHRLMIDAAAPYGVLINDDWVESVINSGDVGYINYWISIFKTELQRVNDERASAGQGPLKEGIEYGEQIVSFDM</sequence>